<sequence length="68" mass="7781">MMRDRLFPAKAIGLPGNSDSHLWQNNSKDRLQPGLGLLPPWLRFAVCSPRKNPIRGLAQRRISEEFEP</sequence>
<protein>
    <submittedName>
        <fullName evidence="1">Uncharacterized protein</fullName>
    </submittedName>
</protein>
<dbReference type="KEGG" id="samb:SAM23877_6472"/>
<reference evidence="2" key="1">
    <citation type="journal article" date="2015" name="J. Biotechnol.">
        <title>Complete genome sequence of Streptomyces ambofaciens ATCC 23877, the spiramycin producer.</title>
        <authorList>
            <person name="Thibessard A."/>
            <person name="Haas D."/>
            <person name="Gerbaud C."/>
            <person name="Aigle B."/>
            <person name="Lautru S."/>
            <person name="Pernodet J.L."/>
            <person name="Leblond P."/>
        </authorList>
    </citation>
    <scope>NUCLEOTIDE SEQUENCE [LARGE SCALE GENOMIC DNA]</scope>
    <source>
        <strain evidence="2">ATCC 23877 / 3486 / DSM 40053 / JCM 4204 / NBRC 12836 / NRRL B-2516</strain>
    </source>
</reference>
<dbReference type="EMBL" id="CP012382">
    <property type="protein sequence ID" value="AKZ59517.1"/>
    <property type="molecule type" value="Genomic_DNA"/>
</dbReference>
<gene>
    <name evidence="1" type="ORF">SAM23877_6472</name>
</gene>
<evidence type="ECO:0000313" key="2">
    <source>
        <dbReference type="Proteomes" id="UP000061018"/>
    </source>
</evidence>
<organism evidence="1 2">
    <name type="scientific">Streptomyces ambofaciens (strain ATCC 23877 / 3486 / DSM 40053 / JCM 4204 / NBRC 12836 / NRRL B-2516)</name>
    <dbReference type="NCBI Taxonomy" id="278992"/>
    <lineage>
        <taxon>Bacteria</taxon>
        <taxon>Bacillati</taxon>
        <taxon>Actinomycetota</taxon>
        <taxon>Actinomycetes</taxon>
        <taxon>Kitasatosporales</taxon>
        <taxon>Streptomycetaceae</taxon>
        <taxon>Streptomyces</taxon>
    </lineage>
</organism>
<dbReference type="AlphaFoldDB" id="A0A0K2B366"/>
<evidence type="ECO:0000313" key="1">
    <source>
        <dbReference type="EMBL" id="AKZ59517.1"/>
    </source>
</evidence>
<accession>A0A0K2B366</accession>
<dbReference type="Proteomes" id="UP000061018">
    <property type="component" value="Chromosome"/>
</dbReference>
<name>A0A0K2B366_STRA7</name>
<proteinExistence type="predicted"/>